<reference evidence="4 5" key="1">
    <citation type="submission" date="2017-10" db="EMBL/GenBank/DDBJ databases">
        <title>Draft genome of Longimonas halophila.</title>
        <authorList>
            <person name="Goh K.M."/>
            <person name="Shamsir M.S."/>
            <person name="Lim S.W."/>
        </authorList>
    </citation>
    <scope>NUCLEOTIDE SEQUENCE [LARGE SCALE GENOMIC DNA]</scope>
    <source>
        <strain evidence="4 5">KCTC 42399</strain>
    </source>
</reference>
<dbReference type="AlphaFoldDB" id="A0A2H3NPH1"/>
<proteinExistence type="inferred from homology"/>
<keyword evidence="5" id="KW-1185">Reference proteome</keyword>
<gene>
    <name evidence="4" type="ORF">CRI93_03135</name>
</gene>
<dbReference type="SUPFAM" id="SSF143120">
    <property type="entry name" value="YefM-like"/>
    <property type="match status" value="1"/>
</dbReference>
<organism evidence="4 5">
    <name type="scientific">Longimonas halophila</name>
    <dbReference type="NCBI Taxonomy" id="1469170"/>
    <lineage>
        <taxon>Bacteria</taxon>
        <taxon>Pseudomonadati</taxon>
        <taxon>Rhodothermota</taxon>
        <taxon>Rhodothermia</taxon>
        <taxon>Rhodothermales</taxon>
        <taxon>Salisaetaceae</taxon>
        <taxon>Longimonas</taxon>
    </lineage>
</organism>
<comment type="caution">
    <text evidence="4">The sequence shown here is derived from an EMBL/GenBank/DDBJ whole genome shotgun (WGS) entry which is preliminary data.</text>
</comment>
<evidence type="ECO:0000313" key="5">
    <source>
        <dbReference type="Proteomes" id="UP000221024"/>
    </source>
</evidence>
<dbReference type="InterPro" id="IPR018739">
    <property type="entry name" value="DUF2281"/>
</dbReference>
<dbReference type="InterPro" id="IPR006442">
    <property type="entry name" value="Antitoxin_Phd/YefM"/>
</dbReference>
<dbReference type="Proteomes" id="UP000221024">
    <property type="component" value="Unassembled WGS sequence"/>
</dbReference>
<evidence type="ECO:0000313" key="4">
    <source>
        <dbReference type="EMBL" id="PEN08765.1"/>
    </source>
</evidence>
<dbReference type="RefSeq" id="WP_098061159.1">
    <property type="nucleotide sequence ID" value="NZ_PDEP01000002.1"/>
</dbReference>
<dbReference type="InterPro" id="IPR036165">
    <property type="entry name" value="YefM-like_sf"/>
</dbReference>
<dbReference type="Gene3D" id="3.40.1620.10">
    <property type="entry name" value="YefM-like domain"/>
    <property type="match status" value="1"/>
</dbReference>
<name>A0A2H3NPH1_9BACT</name>
<comment type="function">
    <text evidence="2">Antitoxin component of a type II toxin-antitoxin (TA) system.</text>
</comment>
<evidence type="ECO:0000256" key="2">
    <source>
        <dbReference type="RuleBase" id="RU362080"/>
    </source>
</evidence>
<dbReference type="Pfam" id="PF02604">
    <property type="entry name" value="PhdYeFM_antitox"/>
    <property type="match status" value="1"/>
</dbReference>
<evidence type="ECO:0000256" key="1">
    <source>
        <dbReference type="ARBA" id="ARBA00009981"/>
    </source>
</evidence>
<feature type="domain" description="DUF2281" evidence="3">
    <location>
        <begin position="47"/>
        <end position="73"/>
    </location>
</feature>
<protein>
    <recommendedName>
        <fullName evidence="2">Antitoxin</fullName>
    </recommendedName>
</protein>
<dbReference type="Pfam" id="PF10047">
    <property type="entry name" value="DUF2281"/>
    <property type="match status" value="1"/>
</dbReference>
<dbReference type="OrthoDB" id="9801704at2"/>
<sequence length="76" mass="8613">MRKISVHDAEKQLRRLIDEADQGEEVVITRGDGASFQLVPLSQSKPRPTFGSAEGEIWMSEDFDAPLDDFEDYMPL</sequence>
<dbReference type="EMBL" id="PDEP01000002">
    <property type="protein sequence ID" value="PEN08765.1"/>
    <property type="molecule type" value="Genomic_DNA"/>
</dbReference>
<evidence type="ECO:0000259" key="3">
    <source>
        <dbReference type="Pfam" id="PF10047"/>
    </source>
</evidence>
<accession>A0A2H3NPH1</accession>
<comment type="similarity">
    <text evidence="1 2">Belongs to the phD/YefM antitoxin family.</text>
</comment>